<name>A0ABW3C580_SPHXN</name>
<proteinExistence type="inferred from homology"/>
<dbReference type="InterPro" id="IPR005119">
    <property type="entry name" value="LysR_subst-bd"/>
</dbReference>
<dbReference type="SUPFAM" id="SSF46785">
    <property type="entry name" value="Winged helix' DNA-binding domain"/>
    <property type="match status" value="1"/>
</dbReference>
<dbReference type="InterPro" id="IPR000847">
    <property type="entry name" value="LysR_HTH_N"/>
</dbReference>
<sequence length="278" mass="30178">MPVNLPTNLLRSFVAIVDTGSMLNASEQVFVTQSALSLQIKRLEELVQQTLFLREGRRLSLTPAGDLLLDYARRVLVLHDEAVAAVSAGQFAGPARVGMVQDFADTLLTGLLASFAELHPDAQIFARVAGTAELQTLLERRQLDILLGFSSGNDPNAIAVAPMQWYGNADLLTRNVVPLAVLEKPCRFREAAIRSLEDEGRPYRITVETPNLSTLRAAVKAGLGVTCRTHLFINDSLPELTASLPPLPKVACIIQTSDGLDAVTKRLADLARETISQL</sequence>
<keyword evidence="7" id="KW-1185">Reference proteome</keyword>
<dbReference type="Gene3D" id="1.10.10.10">
    <property type="entry name" value="Winged helix-like DNA-binding domain superfamily/Winged helix DNA-binding domain"/>
    <property type="match status" value="1"/>
</dbReference>
<keyword evidence="2" id="KW-0805">Transcription regulation</keyword>
<accession>A0ABW3C580</accession>
<dbReference type="InterPro" id="IPR036390">
    <property type="entry name" value="WH_DNA-bd_sf"/>
</dbReference>
<dbReference type="Gene3D" id="3.40.190.10">
    <property type="entry name" value="Periplasmic binding protein-like II"/>
    <property type="match status" value="2"/>
</dbReference>
<protein>
    <submittedName>
        <fullName evidence="6">LysR substrate-binding domain-containing protein</fullName>
    </submittedName>
</protein>
<keyword evidence="4" id="KW-0804">Transcription</keyword>
<dbReference type="RefSeq" id="WP_381489829.1">
    <property type="nucleotide sequence ID" value="NZ_JBHTIK010000005.1"/>
</dbReference>
<evidence type="ECO:0000313" key="6">
    <source>
        <dbReference type="EMBL" id="MFD0848672.1"/>
    </source>
</evidence>
<evidence type="ECO:0000256" key="4">
    <source>
        <dbReference type="ARBA" id="ARBA00023163"/>
    </source>
</evidence>
<dbReference type="Proteomes" id="UP001597124">
    <property type="component" value="Unassembled WGS sequence"/>
</dbReference>
<reference evidence="7" key="1">
    <citation type="journal article" date="2019" name="Int. J. Syst. Evol. Microbiol.">
        <title>The Global Catalogue of Microorganisms (GCM) 10K type strain sequencing project: providing services to taxonomists for standard genome sequencing and annotation.</title>
        <authorList>
            <consortium name="The Broad Institute Genomics Platform"/>
            <consortium name="The Broad Institute Genome Sequencing Center for Infectious Disease"/>
            <person name="Wu L."/>
            <person name="Ma J."/>
        </authorList>
    </citation>
    <scope>NUCLEOTIDE SEQUENCE [LARGE SCALE GENOMIC DNA]</scope>
    <source>
        <strain evidence="7">CCUG 52537</strain>
    </source>
</reference>
<evidence type="ECO:0000259" key="5">
    <source>
        <dbReference type="PROSITE" id="PS50931"/>
    </source>
</evidence>
<evidence type="ECO:0000256" key="1">
    <source>
        <dbReference type="ARBA" id="ARBA00009437"/>
    </source>
</evidence>
<dbReference type="InterPro" id="IPR036388">
    <property type="entry name" value="WH-like_DNA-bd_sf"/>
</dbReference>
<organism evidence="6 7">
    <name type="scientific">Sphingosinicella xenopeptidilytica</name>
    <dbReference type="NCBI Taxonomy" id="364098"/>
    <lineage>
        <taxon>Bacteria</taxon>
        <taxon>Pseudomonadati</taxon>
        <taxon>Pseudomonadota</taxon>
        <taxon>Alphaproteobacteria</taxon>
        <taxon>Sphingomonadales</taxon>
        <taxon>Sphingosinicellaceae</taxon>
        <taxon>Sphingosinicella</taxon>
    </lineage>
</organism>
<dbReference type="PROSITE" id="PS50931">
    <property type="entry name" value="HTH_LYSR"/>
    <property type="match status" value="1"/>
</dbReference>
<dbReference type="PANTHER" id="PTHR30579:SF7">
    <property type="entry name" value="HTH-TYPE TRANSCRIPTIONAL REGULATOR LRHA-RELATED"/>
    <property type="match status" value="1"/>
</dbReference>
<dbReference type="PANTHER" id="PTHR30579">
    <property type="entry name" value="TRANSCRIPTIONAL REGULATOR"/>
    <property type="match status" value="1"/>
</dbReference>
<feature type="domain" description="HTH lysR-type" evidence="5">
    <location>
        <begin position="5"/>
        <end position="62"/>
    </location>
</feature>
<evidence type="ECO:0000256" key="2">
    <source>
        <dbReference type="ARBA" id="ARBA00023015"/>
    </source>
</evidence>
<dbReference type="EMBL" id="JBHTIK010000005">
    <property type="protein sequence ID" value="MFD0848672.1"/>
    <property type="molecule type" value="Genomic_DNA"/>
</dbReference>
<dbReference type="SUPFAM" id="SSF53850">
    <property type="entry name" value="Periplasmic binding protein-like II"/>
    <property type="match status" value="1"/>
</dbReference>
<gene>
    <name evidence="6" type="ORF">ACFQ00_10100</name>
</gene>
<evidence type="ECO:0000256" key="3">
    <source>
        <dbReference type="ARBA" id="ARBA00023125"/>
    </source>
</evidence>
<comment type="caution">
    <text evidence="6">The sequence shown here is derived from an EMBL/GenBank/DDBJ whole genome shotgun (WGS) entry which is preliminary data.</text>
</comment>
<keyword evidence="3" id="KW-0238">DNA-binding</keyword>
<evidence type="ECO:0000313" key="7">
    <source>
        <dbReference type="Proteomes" id="UP001597124"/>
    </source>
</evidence>
<dbReference type="Pfam" id="PF00126">
    <property type="entry name" value="HTH_1"/>
    <property type="match status" value="1"/>
</dbReference>
<comment type="similarity">
    <text evidence="1">Belongs to the LysR transcriptional regulatory family.</text>
</comment>
<dbReference type="Pfam" id="PF03466">
    <property type="entry name" value="LysR_substrate"/>
    <property type="match status" value="1"/>
</dbReference>
<dbReference type="InterPro" id="IPR050176">
    <property type="entry name" value="LTTR"/>
</dbReference>